<dbReference type="PANTHER" id="PTHR31827:SF1">
    <property type="entry name" value="EMB|CAB89363.1"/>
    <property type="match status" value="1"/>
</dbReference>
<gene>
    <name evidence="1" type="ORF">TDIB3V08_LOCUS599</name>
</gene>
<accession>A0A7R8V9K4</accession>
<reference evidence="1" key="1">
    <citation type="submission" date="2020-11" db="EMBL/GenBank/DDBJ databases">
        <authorList>
            <person name="Tran Van P."/>
        </authorList>
    </citation>
    <scope>NUCLEOTIDE SEQUENCE</scope>
</reference>
<proteinExistence type="predicted"/>
<protein>
    <submittedName>
        <fullName evidence="1">Uncharacterized protein</fullName>
    </submittedName>
</protein>
<sequence length="299" mass="33718">MKVHLQTELDTPIKSEVILKEEIHDFGQLEYEPDFISLPPIIKDLDALQGNSECSNFTEQFKLSQVKSKSEIISALKPKRKRATCKEDGCSTYYALKGVKCGEHGGTWYKCKEEGCCKYAKRGVGEPVLEEEEVSLHSLCFYWLHRACFVGEKSNLNMITELDTPTKSEVILKEEIHDFEQLEYEPDFISLPPIIEDLDALQGNSECSNFTEQFRFSEVKFKSEIISALKPKRKRATCKEEGCSIYALKGGKCGEHGGTRNKCKEEGCCKYAKRGDNDGLAWKLTGHADVANIAAARIH</sequence>
<evidence type="ECO:0000313" key="1">
    <source>
        <dbReference type="EMBL" id="CAD7194168.1"/>
    </source>
</evidence>
<name>A0A7R8V9K4_TIMDO</name>
<dbReference type="PANTHER" id="PTHR31827">
    <property type="entry name" value="EMB|CAB89363.1"/>
    <property type="match status" value="1"/>
</dbReference>
<organism evidence="1">
    <name type="scientific">Timema douglasi</name>
    <name type="common">Walking stick</name>
    <dbReference type="NCBI Taxonomy" id="61478"/>
    <lineage>
        <taxon>Eukaryota</taxon>
        <taxon>Metazoa</taxon>
        <taxon>Ecdysozoa</taxon>
        <taxon>Arthropoda</taxon>
        <taxon>Hexapoda</taxon>
        <taxon>Insecta</taxon>
        <taxon>Pterygota</taxon>
        <taxon>Neoptera</taxon>
        <taxon>Polyneoptera</taxon>
        <taxon>Phasmatodea</taxon>
        <taxon>Timematodea</taxon>
        <taxon>Timematoidea</taxon>
        <taxon>Timematidae</taxon>
        <taxon>Timema</taxon>
    </lineage>
</organism>
<dbReference type="AlphaFoldDB" id="A0A7R8V9K4"/>
<dbReference type="EMBL" id="OA564398">
    <property type="protein sequence ID" value="CAD7194168.1"/>
    <property type="molecule type" value="Genomic_DNA"/>
</dbReference>